<gene>
    <name evidence="7" type="ORF">AFUS01_LOCUS14677</name>
</gene>
<keyword evidence="3 5" id="KW-0378">Hydrolase</keyword>
<dbReference type="Pfam" id="PF00135">
    <property type="entry name" value="COesterase"/>
    <property type="match status" value="1"/>
</dbReference>
<evidence type="ECO:0000313" key="8">
    <source>
        <dbReference type="Proteomes" id="UP000708208"/>
    </source>
</evidence>
<dbReference type="PANTHER" id="PTHR43142:SF1">
    <property type="entry name" value="CARBOXYLIC ESTER HYDROLASE"/>
    <property type="match status" value="1"/>
</dbReference>
<evidence type="ECO:0000256" key="5">
    <source>
        <dbReference type="RuleBase" id="RU361235"/>
    </source>
</evidence>
<comment type="similarity">
    <text evidence="1 5">Belongs to the type-B carboxylesterase/lipase family.</text>
</comment>
<keyword evidence="8" id="KW-1185">Reference proteome</keyword>
<feature type="domain" description="Carboxylesterase type B" evidence="6">
    <location>
        <begin position="45"/>
        <end position="560"/>
    </location>
</feature>
<dbReference type="InterPro" id="IPR002018">
    <property type="entry name" value="CarbesteraseB"/>
</dbReference>
<evidence type="ECO:0000256" key="2">
    <source>
        <dbReference type="ARBA" id="ARBA00022487"/>
    </source>
</evidence>
<evidence type="ECO:0000256" key="4">
    <source>
        <dbReference type="ARBA" id="ARBA00023180"/>
    </source>
</evidence>
<dbReference type="OrthoDB" id="408631at2759"/>
<comment type="caution">
    <text evidence="7">The sequence shown here is derived from an EMBL/GenBank/DDBJ whole genome shotgun (WGS) entry which is preliminary data.</text>
</comment>
<dbReference type="EMBL" id="CAJVCH010126162">
    <property type="protein sequence ID" value="CAG7725730.1"/>
    <property type="molecule type" value="Genomic_DNA"/>
</dbReference>
<proteinExistence type="inferred from homology"/>
<dbReference type="PROSITE" id="PS00122">
    <property type="entry name" value="CARBOXYLESTERASE_B_1"/>
    <property type="match status" value="1"/>
</dbReference>
<keyword evidence="2" id="KW-0719">Serine esterase</keyword>
<dbReference type="Proteomes" id="UP000708208">
    <property type="component" value="Unassembled WGS sequence"/>
</dbReference>
<dbReference type="GO" id="GO:0052689">
    <property type="term" value="F:carboxylic ester hydrolase activity"/>
    <property type="evidence" value="ECO:0007669"/>
    <property type="project" value="UniProtKB-KW"/>
</dbReference>
<evidence type="ECO:0000256" key="1">
    <source>
        <dbReference type="ARBA" id="ARBA00005964"/>
    </source>
</evidence>
<name>A0A8J2K132_9HEXA</name>
<dbReference type="AlphaFoldDB" id="A0A8J2K132"/>
<organism evidence="7 8">
    <name type="scientific">Allacma fusca</name>
    <dbReference type="NCBI Taxonomy" id="39272"/>
    <lineage>
        <taxon>Eukaryota</taxon>
        <taxon>Metazoa</taxon>
        <taxon>Ecdysozoa</taxon>
        <taxon>Arthropoda</taxon>
        <taxon>Hexapoda</taxon>
        <taxon>Collembola</taxon>
        <taxon>Symphypleona</taxon>
        <taxon>Sminthuridae</taxon>
        <taxon>Allacma</taxon>
    </lineage>
</organism>
<evidence type="ECO:0000256" key="3">
    <source>
        <dbReference type="ARBA" id="ARBA00022801"/>
    </source>
</evidence>
<dbReference type="EC" id="3.1.1.-" evidence="5"/>
<evidence type="ECO:0000259" key="6">
    <source>
        <dbReference type="Pfam" id="PF00135"/>
    </source>
</evidence>
<accession>A0A8J2K132</accession>
<keyword evidence="4" id="KW-0325">Glycoprotein</keyword>
<dbReference type="PANTHER" id="PTHR43142">
    <property type="entry name" value="CARBOXYLIC ESTER HYDROLASE"/>
    <property type="match status" value="1"/>
</dbReference>
<dbReference type="InterPro" id="IPR019826">
    <property type="entry name" value="Carboxylesterase_B_AS"/>
</dbReference>
<reference evidence="7" key="1">
    <citation type="submission" date="2021-06" db="EMBL/GenBank/DDBJ databases">
        <authorList>
            <person name="Hodson N. C."/>
            <person name="Mongue J. A."/>
            <person name="Jaron S. K."/>
        </authorList>
    </citation>
    <scope>NUCLEOTIDE SEQUENCE</scope>
</reference>
<protein>
    <recommendedName>
        <fullName evidence="5">Carboxylic ester hydrolase</fullName>
        <ecNumber evidence="5">3.1.1.-</ecNumber>
    </recommendedName>
</protein>
<sequence length="581" mass="65991">MKKIEHLQLEKAQATLSKRKATNRMTTFLVPSVSYIYRCTINFNPKLRIPDGVLMGETGKSRGGRDFYKFWCIPYGKQERFEPSEPADPWEGILDATECDKTCVQTGMADMGMTFSMGTDTEDCLILNVFIPAGMDPRVGLLPVMFYIHGGYFHLGSGLHYSGELLLDENIVYVSINYRLGAFGFLTSGDGILESNLGLKDMILALEWVQKNIRFFGGDPNRVTIFGESAGSGAVGFLVLSPLAKGLFNYAIGMSGTTMSPWSYQSFPQDTFLKYVTEINCTAPTTEESVLCLKNKTAEELVAICQKTKWFVELVHPLFPAIEWIPPRKSKIFLPDHPRRMLAEGNFNYVPYMTGVCEDEGAFQGVLVVNDEDFIHDVNYKWNIVGGTAIGVDYRNISKANLNKGLRKLRRYYFDDEDVSPVLVQNLTDMFSDAWFIHSMDYAARHHAKHAPMYIYVFVKKGAMRFSEFIAGKTLNRSVVSHGEDLQYMFFKGFTTSLKDETFSTRYIKLWVSFAYDGKPTGTWGPDKTWPTVPPDMMDYPVYLLDDEPRVVPNPFKDRAAMWEDLISNEWNEMAYQEGFS</sequence>
<evidence type="ECO:0000313" key="7">
    <source>
        <dbReference type="EMBL" id="CAG7725730.1"/>
    </source>
</evidence>